<evidence type="ECO:0000313" key="5">
    <source>
        <dbReference type="Proteomes" id="UP000621560"/>
    </source>
</evidence>
<dbReference type="PROSITE" id="PS51677">
    <property type="entry name" value="NODB"/>
    <property type="match status" value="1"/>
</dbReference>
<evidence type="ECO:0000256" key="1">
    <source>
        <dbReference type="SAM" id="MobiDB-lite"/>
    </source>
</evidence>
<sequence length="469" mass="53207">MENLLLWSFYILTFYAFLPGIISRTFGFRVFKKGVAKREIALTFDDGPDPVYTRQLLDLLAEYKAKATFFVVGANAERHPELLQRMHQEGHTIGIHNYVHKSNWLMRPKTVRKQIHRTAAVIRKATGLHPIYYRPPWGIVNLFDFSNLGYLQIILWSSMFNDWRKRVGVGRLTKRMLRKLRPGEVLLLHDCGSTLGADADAPQNMLAALRIYLQEGDKRGFRFVTIKEMIAATDKAREAKGPSVFQRMLVALWLGWEKLFHLLFRLQAVDGGEAIFYYRVRPYKGPTLQLANGLTVRPSDPVIELHFDNSRLLDIMRRSRSIVQVALLVIREVEQALPKLGAHLAGRPEYRDIRALYGISMINRGSEAFGFKVIDLPGGLFSRLTGVYLKLLLRILHPSGRRRLNGKSDSLAPKIIAMGIDEFRSRYEPGARGSGGASSIDPAVSSRTDAKIKSSARYENEKAARGMTP</sequence>
<name>A0A927BQS0_9BACL</name>
<dbReference type="RefSeq" id="WP_190915298.1">
    <property type="nucleotide sequence ID" value="NZ_JACXIZ010000011.1"/>
</dbReference>
<feature type="compositionally biased region" description="Basic and acidic residues" evidence="1">
    <location>
        <begin position="448"/>
        <end position="469"/>
    </location>
</feature>
<accession>A0A927BQS0</accession>
<feature type="region of interest" description="Disordered" evidence="1">
    <location>
        <begin position="429"/>
        <end position="469"/>
    </location>
</feature>
<dbReference type="InterPro" id="IPR011330">
    <property type="entry name" value="Glyco_hydro/deAcase_b/a-brl"/>
</dbReference>
<organism evidence="4 5">
    <name type="scientific">Paenibacillus sabuli</name>
    <dbReference type="NCBI Taxonomy" id="2772509"/>
    <lineage>
        <taxon>Bacteria</taxon>
        <taxon>Bacillati</taxon>
        <taxon>Bacillota</taxon>
        <taxon>Bacilli</taxon>
        <taxon>Bacillales</taxon>
        <taxon>Paenibacillaceae</taxon>
        <taxon>Paenibacillus</taxon>
    </lineage>
</organism>
<gene>
    <name evidence="4" type="ORF">IDH44_04995</name>
</gene>
<dbReference type="InterPro" id="IPR050248">
    <property type="entry name" value="Polysacc_deacetylase_ArnD"/>
</dbReference>
<keyword evidence="5" id="KW-1185">Reference proteome</keyword>
<keyword evidence="2" id="KW-0472">Membrane</keyword>
<dbReference type="CDD" id="cd10959">
    <property type="entry name" value="CE4_NodB_like_3"/>
    <property type="match status" value="1"/>
</dbReference>
<dbReference type="Gene3D" id="3.20.20.370">
    <property type="entry name" value="Glycoside hydrolase/deacetylase"/>
    <property type="match status" value="1"/>
</dbReference>
<dbReference type="GO" id="GO:0005975">
    <property type="term" value="P:carbohydrate metabolic process"/>
    <property type="evidence" value="ECO:0007669"/>
    <property type="project" value="InterPro"/>
</dbReference>
<feature type="transmembrane region" description="Helical" evidence="2">
    <location>
        <begin position="6"/>
        <end position="28"/>
    </location>
</feature>
<reference evidence="4" key="1">
    <citation type="submission" date="2020-09" db="EMBL/GenBank/DDBJ databases">
        <title>A novel bacterium of genus Paenibacillus, isolated from South China Sea.</title>
        <authorList>
            <person name="Huang H."/>
            <person name="Mo K."/>
            <person name="Hu Y."/>
        </authorList>
    </citation>
    <scope>NUCLEOTIDE SEQUENCE</scope>
    <source>
        <strain evidence="4">IB182496</strain>
    </source>
</reference>
<keyword evidence="2" id="KW-0812">Transmembrane</keyword>
<dbReference type="Proteomes" id="UP000621560">
    <property type="component" value="Unassembled WGS sequence"/>
</dbReference>
<dbReference type="GO" id="GO:0016810">
    <property type="term" value="F:hydrolase activity, acting on carbon-nitrogen (but not peptide) bonds"/>
    <property type="evidence" value="ECO:0007669"/>
    <property type="project" value="InterPro"/>
</dbReference>
<dbReference type="PANTHER" id="PTHR10587">
    <property type="entry name" value="GLYCOSYL TRANSFERASE-RELATED"/>
    <property type="match status" value="1"/>
</dbReference>
<dbReference type="PANTHER" id="PTHR10587:SF137">
    <property type="entry name" value="4-DEOXY-4-FORMAMIDO-L-ARABINOSE-PHOSPHOUNDECAPRENOL DEFORMYLASE ARND-RELATED"/>
    <property type="match status" value="1"/>
</dbReference>
<dbReference type="Pfam" id="PF22790">
    <property type="entry name" value="YkoP"/>
    <property type="match status" value="1"/>
</dbReference>
<protein>
    <submittedName>
        <fullName evidence="4">Polysaccharide deacetylase family protein</fullName>
    </submittedName>
</protein>
<dbReference type="Pfam" id="PF01522">
    <property type="entry name" value="Polysacc_deac_1"/>
    <property type="match status" value="1"/>
</dbReference>
<proteinExistence type="predicted"/>
<dbReference type="SUPFAM" id="SSF88713">
    <property type="entry name" value="Glycoside hydrolase/deacetylase"/>
    <property type="match status" value="1"/>
</dbReference>
<feature type="domain" description="NodB homology" evidence="3">
    <location>
        <begin position="38"/>
        <end position="224"/>
    </location>
</feature>
<dbReference type="AlphaFoldDB" id="A0A927BQS0"/>
<evidence type="ECO:0000259" key="3">
    <source>
        <dbReference type="PROSITE" id="PS51677"/>
    </source>
</evidence>
<comment type="caution">
    <text evidence="4">The sequence shown here is derived from an EMBL/GenBank/DDBJ whole genome shotgun (WGS) entry which is preliminary data.</text>
</comment>
<dbReference type="InterPro" id="IPR054467">
    <property type="entry name" value="YkoP-like_dom"/>
</dbReference>
<keyword evidence="2" id="KW-1133">Transmembrane helix</keyword>
<dbReference type="InterPro" id="IPR002509">
    <property type="entry name" value="NODB_dom"/>
</dbReference>
<evidence type="ECO:0000256" key="2">
    <source>
        <dbReference type="SAM" id="Phobius"/>
    </source>
</evidence>
<evidence type="ECO:0000313" key="4">
    <source>
        <dbReference type="EMBL" id="MBD2844537.1"/>
    </source>
</evidence>
<dbReference type="EMBL" id="JACXIZ010000011">
    <property type="protein sequence ID" value="MBD2844537.1"/>
    <property type="molecule type" value="Genomic_DNA"/>
</dbReference>